<name>A0A9N8R3P3_9BURK</name>
<evidence type="ECO:0000313" key="2">
    <source>
        <dbReference type="Proteomes" id="UP000675121"/>
    </source>
</evidence>
<sequence>MSADKQSLRWIIEKWFGSELRARIYLMRTAQSLRARCRCVRVEAPSQSGPLSILFFRHEDGSWYVFPPEEKRPEIGVAGHAPASSNFSIGKQGGAVLFG</sequence>
<dbReference type="AlphaFoldDB" id="A0A9N8R3P3"/>
<dbReference type="RefSeq" id="WP_201082995.1">
    <property type="nucleotide sequence ID" value="NZ_CAJNAS010000037.1"/>
</dbReference>
<evidence type="ECO:0000313" key="1">
    <source>
        <dbReference type="EMBL" id="CAE6965028.1"/>
    </source>
</evidence>
<organism evidence="1 2">
    <name type="scientific">Paraburkholderia domus</name>
    <dbReference type="NCBI Taxonomy" id="2793075"/>
    <lineage>
        <taxon>Bacteria</taxon>
        <taxon>Pseudomonadati</taxon>
        <taxon>Pseudomonadota</taxon>
        <taxon>Betaproteobacteria</taxon>
        <taxon>Burkholderiales</taxon>
        <taxon>Burkholderiaceae</taxon>
        <taxon>Paraburkholderia</taxon>
    </lineage>
</organism>
<keyword evidence="2" id="KW-1185">Reference proteome</keyword>
<dbReference type="EMBL" id="CAJNAS010000037">
    <property type="protein sequence ID" value="CAE6965028.1"/>
    <property type="molecule type" value="Genomic_DNA"/>
</dbReference>
<gene>
    <name evidence="1" type="ORF">R70211_07271</name>
</gene>
<proteinExistence type="predicted"/>
<comment type="caution">
    <text evidence="1">The sequence shown here is derived from an EMBL/GenBank/DDBJ whole genome shotgun (WGS) entry which is preliminary data.</text>
</comment>
<dbReference type="Proteomes" id="UP000675121">
    <property type="component" value="Unassembled WGS sequence"/>
</dbReference>
<protein>
    <submittedName>
        <fullName evidence="1">Uncharacterized protein</fullName>
    </submittedName>
</protein>
<reference evidence="1" key="1">
    <citation type="submission" date="2021-02" db="EMBL/GenBank/DDBJ databases">
        <authorList>
            <person name="Vanwijnsberghe S."/>
        </authorList>
    </citation>
    <scope>NUCLEOTIDE SEQUENCE</scope>
    <source>
        <strain evidence="1">R-70211</strain>
    </source>
</reference>
<accession>A0A9N8R3P3</accession>